<dbReference type="Proteomes" id="UP001228049">
    <property type="component" value="Unassembled WGS sequence"/>
</dbReference>
<evidence type="ECO:0000313" key="3">
    <source>
        <dbReference type="Proteomes" id="UP001228049"/>
    </source>
</evidence>
<sequence>METEPAEISCSCSRASSSDHKAEYPYLPGIKQGLGGGHRNPNLTALQRKPGAGSEQMIGSQRVMHDGNRTKRRCWKEEKRRGGSDGRKRRGEEGVMGGRREKRRECWEEEERRGGSVGRKKRAEEGVLGGRGEERRE</sequence>
<feature type="region of interest" description="Disordered" evidence="1">
    <location>
        <begin position="1"/>
        <end position="137"/>
    </location>
</feature>
<feature type="compositionally biased region" description="Basic and acidic residues" evidence="1">
    <location>
        <begin position="63"/>
        <end position="93"/>
    </location>
</feature>
<proteinExistence type="predicted"/>
<protein>
    <submittedName>
        <fullName evidence="2">Uncharacterized protein</fullName>
    </submittedName>
</protein>
<dbReference type="AlphaFoldDB" id="A0AAD9CGX5"/>
<evidence type="ECO:0000256" key="1">
    <source>
        <dbReference type="SAM" id="MobiDB-lite"/>
    </source>
</evidence>
<organism evidence="2 3">
    <name type="scientific">Dissostichus eleginoides</name>
    <name type="common">Patagonian toothfish</name>
    <name type="synonym">Dissostichus amissus</name>
    <dbReference type="NCBI Taxonomy" id="100907"/>
    <lineage>
        <taxon>Eukaryota</taxon>
        <taxon>Metazoa</taxon>
        <taxon>Chordata</taxon>
        <taxon>Craniata</taxon>
        <taxon>Vertebrata</taxon>
        <taxon>Euteleostomi</taxon>
        <taxon>Actinopterygii</taxon>
        <taxon>Neopterygii</taxon>
        <taxon>Teleostei</taxon>
        <taxon>Neoteleostei</taxon>
        <taxon>Acanthomorphata</taxon>
        <taxon>Eupercaria</taxon>
        <taxon>Perciformes</taxon>
        <taxon>Notothenioidei</taxon>
        <taxon>Nototheniidae</taxon>
        <taxon>Dissostichus</taxon>
    </lineage>
</organism>
<keyword evidence="3" id="KW-1185">Reference proteome</keyword>
<evidence type="ECO:0000313" key="2">
    <source>
        <dbReference type="EMBL" id="KAK1902230.1"/>
    </source>
</evidence>
<comment type="caution">
    <text evidence="2">The sequence shown here is derived from an EMBL/GenBank/DDBJ whole genome shotgun (WGS) entry which is preliminary data.</text>
</comment>
<feature type="compositionally biased region" description="Basic and acidic residues" evidence="1">
    <location>
        <begin position="103"/>
        <end position="114"/>
    </location>
</feature>
<gene>
    <name evidence="2" type="ORF">KUDE01_005194</name>
</gene>
<accession>A0AAD9CGX5</accession>
<reference evidence="2" key="1">
    <citation type="submission" date="2023-04" db="EMBL/GenBank/DDBJ databases">
        <title>Chromosome-level genome of Chaenocephalus aceratus.</title>
        <authorList>
            <person name="Park H."/>
        </authorList>
    </citation>
    <scope>NUCLEOTIDE SEQUENCE</scope>
    <source>
        <strain evidence="2">DE</strain>
        <tissue evidence="2">Muscle</tissue>
    </source>
</reference>
<name>A0AAD9CGX5_DISEL</name>
<dbReference type="EMBL" id="JASDAP010000006">
    <property type="protein sequence ID" value="KAK1902230.1"/>
    <property type="molecule type" value="Genomic_DNA"/>
</dbReference>